<protein>
    <submittedName>
        <fullName evidence="8">ABC transporter permease</fullName>
    </submittedName>
</protein>
<sequence>MESLSWGYEMLFKLALGNVRRSAHDFSVYFLTLVLAVCLLYSFLASNGYLLALDLTSEQRANFAQAGGVLEAFAVFVAVIFAFLIGYANVFLLRRRRREFGLYELLGMGQARVSAVLALESGMVGLASLIAGVGLGGLLSPAFGLVAAFVFGVAWHPVMTFSPDAAAQTLAAFAAIMVVAAVRAVRSVRKRTLVELMRSDHAPERRRLVGTRPVRLQQAAAAVLLAVVWGTCLFNPGYFVVFIIPMGFIALGGTYFLFRVLGARVPERLRRHPEGYWCGLRLFTVRQVEARIESGCAALAAVCVLMAAGMCMVVAGLTFSVGLREGALFGSVQTGLEPIAFACIFYGAAFLVCAAAVLALQQLSQASDSVAAYGVLDRLGAERSMVRASIRSQVAISFAVPGVMACVHCVFGFVLIGVLTVLSGSVGYLSFVAGTVFLTAATFAVYGAVTSRACSRTLLPQRR</sequence>
<dbReference type="PANTHER" id="PTHR46795:SF3">
    <property type="entry name" value="ABC TRANSPORTER PERMEASE"/>
    <property type="match status" value="1"/>
</dbReference>
<evidence type="ECO:0000256" key="3">
    <source>
        <dbReference type="ARBA" id="ARBA00022692"/>
    </source>
</evidence>
<keyword evidence="9" id="KW-1185">Reference proteome</keyword>
<feature type="transmembrane region" description="Helical" evidence="6">
    <location>
        <begin position="129"/>
        <end position="153"/>
    </location>
</feature>
<feature type="domain" description="ABC3 transporter permease C-terminal" evidence="7">
    <location>
        <begin position="72"/>
        <end position="191"/>
    </location>
</feature>
<name>A0ABT7V811_9ACTN</name>
<feature type="transmembrane region" description="Helical" evidence="6">
    <location>
        <begin position="428"/>
        <end position="449"/>
    </location>
</feature>
<organism evidence="8 9">
    <name type="scientific">Enorma phocaeensis</name>
    <dbReference type="NCBI Taxonomy" id="1871019"/>
    <lineage>
        <taxon>Bacteria</taxon>
        <taxon>Bacillati</taxon>
        <taxon>Actinomycetota</taxon>
        <taxon>Coriobacteriia</taxon>
        <taxon>Coriobacteriales</taxon>
        <taxon>Coriobacteriaceae</taxon>
        <taxon>Enorma</taxon>
    </lineage>
</organism>
<evidence type="ECO:0000313" key="8">
    <source>
        <dbReference type="EMBL" id="MDM8274519.1"/>
    </source>
</evidence>
<evidence type="ECO:0000259" key="7">
    <source>
        <dbReference type="Pfam" id="PF02687"/>
    </source>
</evidence>
<keyword evidence="4 6" id="KW-1133">Transmembrane helix</keyword>
<keyword evidence="5 6" id="KW-0472">Membrane</keyword>
<comment type="subcellular location">
    <subcellularLocation>
        <location evidence="1">Cell membrane</location>
        <topology evidence="1">Multi-pass membrane protein</topology>
    </subcellularLocation>
</comment>
<feature type="transmembrane region" description="Helical" evidence="6">
    <location>
        <begin position="237"/>
        <end position="261"/>
    </location>
</feature>
<feature type="transmembrane region" description="Helical" evidence="6">
    <location>
        <begin position="165"/>
        <end position="185"/>
    </location>
</feature>
<feature type="transmembrane region" description="Helical" evidence="6">
    <location>
        <begin position="394"/>
        <end position="422"/>
    </location>
</feature>
<comment type="caution">
    <text evidence="8">The sequence shown here is derived from an EMBL/GenBank/DDBJ whole genome shotgun (WGS) entry which is preliminary data.</text>
</comment>
<keyword evidence="2" id="KW-1003">Cell membrane</keyword>
<feature type="transmembrane region" description="Helical" evidence="6">
    <location>
        <begin position="339"/>
        <end position="360"/>
    </location>
</feature>
<dbReference type="PANTHER" id="PTHR46795">
    <property type="entry name" value="ABC TRANSPORTER PERMEASE-RELATED-RELATED"/>
    <property type="match status" value="1"/>
</dbReference>
<evidence type="ECO:0000256" key="6">
    <source>
        <dbReference type="SAM" id="Phobius"/>
    </source>
</evidence>
<evidence type="ECO:0000256" key="4">
    <source>
        <dbReference type="ARBA" id="ARBA00022989"/>
    </source>
</evidence>
<evidence type="ECO:0000256" key="2">
    <source>
        <dbReference type="ARBA" id="ARBA00022475"/>
    </source>
</evidence>
<feature type="transmembrane region" description="Helical" evidence="6">
    <location>
        <begin position="72"/>
        <end position="93"/>
    </location>
</feature>
<evidence type="ECO:0000313" key="9">
    <source>
        <dbReference type="Proteomes" id="UP001529421"/>
    </source>
</evidence>
<feature type="transmembrane region" description="Helical" evidence="6">
    <location>
        <begin position="296"/>
        <end position="319"/>
    </location>
</feature>
<dbReference type="InterPro" id="IPR003838">
    <property type="entry name" value="ABC3_permease_C"/>
</dbReference>
<reference evidence="9" key="1">
    <citation type="submission" date="2023-06" db="EMBL/GenBank/DDBJ databases">
        <title>Identification and characterization of horizontal gene transfer across gut microbiota members of farm animals based on homology search.</title>
        <authorList>
            <person name="Zeman M."/>
            <person name="Kubasova T."/>
            <person name="Jahodarova E."/>
            <person name="Nykrynova M."/>
            <person name="Rychlik I."/>
        </authorList>
    </citation>
    <scope>NUCLEOTIDE SEQUENCE [LARGE SCALE GENOMIC DNA]</scope>
    <source>
        <strain evidence="9">154_Feed</strain>
    </source>
</reference>
<dbReference type="Proteomes" id="UP001529421">
    <property type="component" value="Unassembled WGS sequence"/>
</dbReference>
<proteinExistence type="predicted"/>
<feature type="transmembrane region" description="Helical" evidence="6">
    <location>
        <begin position="214"/>
        <end position="231"/>
    </location>
</feature>
<evidence type="ECO:0000256" key="5">
    <source>
        <dbReference type="ARBA" id="ARBA00023136"/>
    </source>
</evidence>
<dbReference type="RefSeq" id="WP_289544536.1">
    <property type="nucleotide sequence ID" value="NZ_JAUDDZ010000003.1"/>
</dbReference>
<gene>
    <name evidence="8" type="ORF">QUW28_03230</name>
</gene>
<dbReference type="Pfam" id="PF02687">
    <property type="entry name" value="FtsX"/>
    <property type="match status" value="1"/>
</dbReference>
<evidence type="ECO:0000256" key="1">
    <source>
        <dbReference type="ARBA" id="ARBA00004651"/>
    </source>
</evidence>
<dbReference type="EMBL" id="JAUDDZ010000003">
    <property type="protein sequence ID" value="MDM8274519.1"/>
    <property type="molecule type" value="Genomic_DNA"/>
</dbReference>
<feature type="transmembrane region" description="Helical" evidence="6">
    <location>
        <begin position="28"/>
        <end position="52"/>
    </location>
</feature>
<keyword evidence="3 6" id="KW-0812">Transmembrane</keyword>
<dbReference type="InterPro" id="IPR052536">
    <property type="entry name" value="ABC-4_Integral_Memb_Prot"/>
</dbReference>
<accession>A0ABT7V811</accession>